<dbReference type="Proteomes" id="UP000061809">
    <property type="component" value="Chromosome"/>
</dbReference>
<proteinExistence type="predicted"/>
<gene>
    <name evidence="3" type="ORF">BcellWH2_02895</name>
    <name evidence="4" type="ORF">F2Y86_23685</name>
</gene>
<dbReference type="AlphaFoldDB" id="A0A0P0GCX0"/>
<dbReference type="KEGG" id="bcel:BcellWH2_02895"/>
<dbReference type="NCBIfam" id="TIGR04183">
    <property type="entry name" value="Por_Secre_tail"/>
    <property type="match status" value="1"/>
</dbReference>
<dbReference type="RefSeq" id="WP_029426393.1">
    <property type="nucleotide sequence ID" value="NZ_CP012801.1"/>
</dbReference>
<evidence type="ECO:0000313" key="4">
    <source>
        <dbReference type="EMBL" id="KAA5403601.1"/>
    </source>
</evidence>
<evidence type="ECO:0000313" key="3">
    <source>
        <dbReference type="EMBL" id="ALJ60134.1"/>
    </source>
</evidence>
<feature type="chain" id="PRO_5033234253" evidence="1">
    <location>
        <begin position="26"/>
        <end position="154"/>
    </location>
</feature>
<feature type="domain" description="Secretion system C-terminal sorting" evidence="2">
    <location>
        <begin position="80"/>
        <end position="151"/>
    </location>
</feature>
<dbReference type="EMBL" id="CP012801">
    <property type="protein sequence ID" value="ALJ60134.1"/>
    <property type="molecule type" value="Genomic_DNA"/>
</dbReference>
<keyword evidence="1" id="KW-0732">Signal</keyword>
<reference evidence="3 5" key="1">
    <citation type="journal article" date="2015" name="Science">
        <title>Genetic determinants of in vivo fitness and diet responsiveness in multiple human gut Bacteroides.</title>
        <authorList>
            <person name="Wu M."/>
            <person name="McNulty N.P."/>
            <person name="Rodionov D.A."/>
            <person name="Khoroshkin M.S."/>
            <person name="Griffin N.W."/>
            <person name="Cheng J."/>
            <person name="Latreille P."/>
            <person name="Kerstetter R.A."/>
            <person name="Terrapon N."/>
            <person name="Henrissat B."/>
            <person name="Osterman A.L."/>
            <person name="Gordon J.I."/>
        </authorList>
    </citation>
    <scope>NUCLEOTIDE SEQUENCE [LARGE SCALE GENOMIC DNA]</scope>
    <source>
        <strain evidence="3 5">WH2</strain>
    </source>
</reference>
<evidence type="ECO:0000313" key="5">
    <source>
        <dbReference type="Proteomes" id="UP000061809"/>
    </source>
</evidence>
<evidence type="ECO:0000313" key="6">
    <source>
        <dbReference type="Proteomes" id="UP000325055"/>
    </source>
</evidence>
<evidence type="ECO:0000259" key="2">
    <source>
        <dbReference type="Pfam" id="PF18962"/>
    </source>
</evidence>
<sequence length="154" mass="17505">MKNNKRIFKRIAVIFLLFVVLSMWAAADAYAQNKIKYTYDSAGNRLSRQKEIVVQTRGALSDEEEPSVYEEELSETKVTIYPNPTKGVLKVDISGVEKFENAQISLYDLTGKLLQQWAGISQSNTIDLSERTPGMYIMQVAYNGKISSWKIIKE</sequence>
<dbReference type="EMBL" id="VVYW01000027">
    <property type="protein sequence ID" value="KAA5403601.1"/>
    <property type="molecule type" value="Genomic_DNA"/>
</dbReference>
<name>A0A0P0GCX0_9BACE</name>
<dbReference type="Pfam" id="PF18962">
    <property type="entry name" value="Por_Secre_tail"/>
    <property type="match status" value="1"/>
</dbReference>
<evidence type="ECO:0000256" key="1">
    <source>
        <dbReference type="SAM" id="SignalP"/>
    </source>
</evidence>
<dbReference type="PATRIC" id="fig|246787.4.peg.2992"/>
<dbReference type="InterPro" id="IPR026444">
    <property type="entry name" value="Secre_tail"/>
</dbReference>
<organism evidence="3 5">
    <name type="scientific">Bacteroides cellulosilyticus</name>
    <dbReference type="NCBI Taxonomy" id="246787"/>
    <lineage>
        <taxon>Bacteria</taxon>
        <taxon>Pseudomonadati</taxon>
        <taxon>Bacteroidota</taxon>
        <taxon>Bacteroidia</taxon>
        <taxon>Bacteroidales</taxon>
        <taxon>Bacteroidaceae</taxon>
        <taxon>Bacteroides</taxon>
    </lineage>
</organism>
<feature type="signal peptide" evidence="1">
    <location>
        <begin position="1"/>
        <end position="25"/>
    </location>
</feature>
<accession>A0A0P0GCX0</accession>
<protein>
    <submittedName>
        <fullName evidence="4">T9SS type A sorting domain-containing protein</fullName>
    </submittedName>
</protein>
<reference evidence="4 6" key="2">
    <citation type="journal article" date="2019" name="Nat. Med.">
        <title>A library of human gut bacterial isolates paired with longitudinal multiomics data enables mechanistic microbiome research.</title>
        <authorList>
            <person name="Poyet M."/>
            <person name="Groussin M."/>
            <person name="Gibbons S.M."/>
            <person name="Avila-Pacheco J."/>
            <person name="Jiang X."/>
            <person name="Kearney S.M."/>
            <person name="Perrotta A.R."/>
            <person name="Berdy B."/>
            <person name="Zhao S."/>
            <person name="Lieberman T.D."/>
            <person name="Swanson P.K."/>
            <person name="Smith M."/>
            <person name="Roesemann S."/>
            <person name="Alexander J.E."/>
            <person name="Rich S.A."/>
            <person name="Livny J."/>
            <person name="Vlamakis H."/>
            <person name="Clish C."/>
            <person name="Bullock K."/>
            <person name="Deik A."/>
            <person name="Scott J."/>
            <person name="Pierce K.A."/>
            <person name="Xavier R.J."/>
            <person name="Alm E.J."/>
        </authorList>
    </citation>
    <scope>NUCLEOTIDE SEQUENCE [LARGE SCALE GENOMIC DNA]</scope>
    <source>
        <strain evidence="4 6">BIOML-A7</strain>
    </source>
</reference>
<dbReference type="Proteomes" id="UP000325055">
    <property type="component" value="Unassembled WGS sequence"/>
</dbReference>